<feature type="chain" id="PRO_5021986759" description="Lipoprotein" evidence="1">
    <location>
        <begin position="21"/>
        <end position="274"/>
    </location>
</feature>
<proteinExistence type="predicted"/>
<accession>A0A512DM96</accession>
<sequence length="274" mass="29273">MRRVFAGILLLTAAAFPAGAQQIDSQGYRTGLPPVMAPMGGPGGNQPPIDDGTIDRFRQAYATRKSPRIMVFWNRELDDHASSAGTAETRIERRDFGVGVAVPGAIIWGQDRDVTIRSRVAEPETARRPDFAEPSEWAFEASFSQAFSEAGVNFIDRSLAIRTTDHASKKSGAADQARGEMAGVASTADLLMEVLATRDPRSPVGTAFKVTVKQISSGGVLANVVTLALPPERSSTGYAATKHGFVPVTQPITVDLVGRRLAVETMVGLLGAWH</sequence>
<protein>
    <recommendedName>
        <fullName evidence="4">Lipoprotein</fullName>
    </recommendedName>
</protein>
<feature type="signal peptide" evidence="1">
    <location>
        <begin position="1"/>
        <end position="20"/>
    </location>
</feature>
<dbReference type="AlphaFoldDB" id="A0A512DM96"/>
<evidence type="ECO:0000256" key="1">
    <source>
        <dbReference type="SAM" id="SignalP"/>
    </source>
</evidence>
<keyword evidence="1" id="KW-0732">Signal</keyword>
<dbReference type="EMBL" id="BJYZ01000006">
    <property type="protein sequence ID" value="GEO37596.1"/>
    <property type="molecule type" value="Genomic_DNA"/>
</dbReference>
<reference evidence="2 3" key="1">
    <citation type="submission" date="2019-07" db="EMBL/GenBank/DDBJ databases">
        <title>Whole genome shotgun sequence of Skermanella aerolata NBRC 106429.</title>
        <authorList>
            <person name="Hosoyama A."/>
            <person name="Uohara A."/>
            <person name="Ohji S."/>
            <person name="Ichikawa N."/>
        </authorList>
    </citation>
    <scope>NUCLEOTIDE SEQUENCE [LARGE SCALE GENOMIC DNA]</scope>
    <source>
        <strain evidence="2 3">NBRC 106429</strain>
    </source>
</reference>
<evidence type="ECO:0000313" key="2">
    <source>
        <dbReference type="EMBL" id="GEO37596.1"/>
    </source>
</evidence>
<comment type="caution">
    <text evidence="2">The sequence shown here is derived from an EMBL/GenBank/DDBJ whole genome shotgun (WGS) entry which is preliminary data.</text>
</comment>
<dbReference type="Proteomes" id="UP000321523">
    <property type="component" value="Unassembled WGS sequence"/>
</dbReference>
<evidence type="ECO:0008006" key="4">
    <source>
        <dbReference type="Google" id="ProtNLM"/>
    </source>
</evidence>
<dbReference type="RefSeq" id="WP_147040248.1">
    <property type="nucleotide sequence ID" value="NZ_BJYZ01000006.1"/>
</dbReference>
<name>A0A512DM96_9PROT</name>
<evidence type="ECO:0000313" key="3">
    <source>
        <dbReference type="Proteomes" id="UP000321523"/>
    </source>
</evidence>
<dbReference type="OrthoDB" id="6848942at2"/>
<gene>
    <name evidence="2" type="ORF">SAE02_17440</name>
</gene>
<organism evidence="2 3">
    <name type="scientific">Skermanella aerolata</name>
    <dbReference type="NCBI Taxonomy" id="393310"/>
    <lineage>
        <taxon>Bacteria</taxon>
        <taxon>Pseudomonadati</taxon>
        <taxon>Pseudomonadota</taxon>
        <taxon>Alphaproteobacteria</taxon>
        <taxon>Rhodospirillales</taxon>
        <taxon>Azospirillaceae</taxon>
        <taxon>Skermanella</taxon>
    </lineage>
</organism>
<keyword evidence="3" id="KW-1185">Reference proteome</keyword>